<accession>A0A1X0RKI8</accession>
<proteinExistence type="predicted"/>
<evidence type="ECO:0000313" key="2">
    <source>
        <dbReference type="EMBL" id="ORE12418.1"/>
    </source>
</evidence>
<protein>
    <submittedName>
        <fullName evidence="2">Uncharacterized protein</fullName>
    </submittedName>
</protein>
<reference evidence="2 3" key="1">
    <citation type="journal article" date="2016" name="Proc. Natl. Acad. Sci. U.S.A.">
        <title>Lipid metabolic changes in an early divergent fungus govern the establishment of a mutualistic symbiosis with endobacteria.</title>
        <authorList>
            <person name="Lastovetsky O.A."/>
            <person name="Gaspar M.L."/>
            <person name="Mondo S.J."/>
            <person name="LaButti K.M."/>
            <person name="Sandor L."/>
            <person name="Grigoriev I.V."/>
            <person name="Henry S.A."/>
            <person name="Pawlowska T.E."/>
        </authorList>
    </citation>
    <scope>NUCLEOTIDE SEQUENCE [LARGE SCALE GENOMIC DNA]</scope>
    <source>
        <strain evidence="2 3">ATCC 11559</strain>
    </source>
</reference>
<evidence type="ECO:0000256" key="1">
    <source>
        <dbReference type="SAM" id="MobiDB-lite"/>
    </source>
</evidence>
<organism evidence="2 3">
    <name type="scientific">Rhizopus microsporus</name>
    <dbReference type="NCBI Taxonomy" id="58291"/>
    <lineage>
        <taxon>Eukaryota</taxon>
        <taxon>Fungi</taxon>
        <taxon>Fungi incertae sedis</taxon>
        <taxon>Mucoromycota</taxon>
        <taxon>Mucoromycotina</taxon>
        <taxon>Mucoromycetes</taxon>
        <taxon>Mucorales</taxon>
        <taxon>Mucorineae</taxon>
        <taxon>Rhizopodaceae</taxon>
        <taxon>Rhizopus</taxon>
    </lineage>
</organism>
<sequence>MTGIGIRKLKQHASWSLRTDTFERHHLRPPQQHQEGKTIASAVLTPLNELTQKTTTSEDETKDVVRTRP</sequence>
<dbReference type="AlphaFoldDB" id="A0A1X0RKI8"/>
<gene>
    <name evidence="2" type="ORF">BCV71DRAFT_281490</name>
</gene>
<dbReference type="Proteomes" id="UP000242381">
    <property type="component" value="Unassembled WGS sequence"/>
</dbReference>
<feature type="region of interest" description="Disordered" evidence="1">
    <location>
        <begin position="46"/>
        <end position="69"/>
    </location>
</feature>
<evidence type="ECO:0000313" key="3">
    <source>
        <dbReference type="Proteomes" id="UP000242381"/>
    </source>
</evidence>
<name>A0A1X0RKI8_RHIZD</name>
<dbReference type="EMBL" id="KV921673">
    <property type="protein sequence ID" value="ORE12418.1"/>
    <property type="molecule type" value="Genomic_DNA"/>
</dbReference>